<dbReference type="SUPFAM" id="SSF51182">
    <property type="entry name" value="RmlC-like cupins"/>
    <property type="match status" value="1"/>
</dbReference>
<proteinExistence type="predicted"/>
<keyword evidence="1" id="KW-0812">Transmembrane</keyword>
<reference evidence="3" key="1">
    <citation type="journal article" date="2010" name="BMC Genomics">
        <title>Comparative genomic and proteomic analyses of two Mycoplasma agalactiae strains: clues to the macro- and micro-events that are shaping mycoplasma diversity.</title>
        <authorList>
            <person name="Nouvel L.X."/>
            <person name="Sirand-Pugnet P."/>
            <person name="Marenda M.S."/>
            <person name="Sagne E."/>
            <person name="Barbe V."/>
            <person name="Mangenot S."/>
            <person name="Schenowitz C."/>
            <person name="Jacob D."/>
            <person name="Barre A."/>
            <person name="Claverol S."/>
            <person name="Blanchard A."/>
            <person name="Citti C."/>
        </authorList>
    </citation>
    <scope>NUCLEOTIDE SEQUENCE [LARGE SCALE GENOMIC DNA]</scope>
    <source>
        <strain evidence="3">5632</strain>
    </source>
</reference>
<protein>
    <recommendedName>
        <fullName evidence="4">Cupin 2 conserved barrel domain-containing protein</fullName>
    </recommendedName>
</protein>
<accession>D3VQU5</accession>
<feature type="transmembrane region" description="Helical" evidence="1">
    <location>
        <begin position="17"/>
        <end position="36"/>
    </location>
</feature>
<evidence type="ECO:0000313" key="2">
    <source>
        <dbReference type="EMBL" id="CBH40691.1"/>
    </source>
</evidence>
<dbReference type="AlphaFoldDB" id="D3VQU5"/>
<evidence type="ECO:0000256" key="1">
    <source>
        <dbReference type="SAM" id="Phobius"/>
    </source>
</evidence>
<keyword evidence="1" id="KW-1133">Transmembrane helix</keyword>
<evidence type="ECO:0000313" key="3">
    <source>
        <dbReference type="Proteomes" id="UP000006902"/>
    </source>
</evidence>
<dbReference type="InterPro" id="IPR011051">
    <property type="entry name" value="RmlC_Cupin_sf"/>
</dbReference>
<sequence>MVQVHSFAPFHLSDQNGFAIFLFACLFIYLKMIIFINMDTNVKLINNIFSNNLIKPILGCEKFYDIAQLGNCKIELIYSNSASTDWLINAQTDELAILIQGSASLLDDSHKKINMQAGDCLFIKKNSKHKILSTSGDAIWISIHFKEQNEQKS</sequence>
<dbReference type="EMBL" id="FP671138">
    <property type="protein sequence ID" value="CBH40691.1"/>
    <property type="molecule type" value="Genomic_DNA"/>
</dbReference>
<dbReference type="InterPro" id="IPR014710">
    <property type="entry name" value="RmlC-like_jellyroll"/>
</dbReference>
<dbReference type="Proteomes" id="UP000006902">
    <property type="component" value="Chromosome"/>
</dbReference>
<organism evidence="2 3">
    <name type="scientific">Mycoplasmopsis agalactiae</name>
    <name type="common">Mycoplasma agalactiae</name>
    <dbReference type="NCBI Taxonomy" id="2110"/>
    <lineage>
        <taxon>Bacteria</taxon>
        <taxon>Bacillati</taxon>
        <taxon>Mycoplasmatota</taxon>
        <taxon>Mycoplasmoidales</taxon>
        <taxon>Metamycoplasmataceae</taxon>
        <taxon>Mycoplasmopsis</taxon>
    </lineage>
</organism>
<gene>
    <name evidence="2" type="ordered locus">MAGa4800</name>
</gene>
<dbReference type="Gene3D" id="2.60.120.10">
    <property type="entry name" value="Jelly Rolls"/>
    <property type="match status" value="1"/>
</dbReference>
<evidence type="ECO:0008006" key="4">
    <source>
        <dbReference type="Google" id="ProtNLM"/>
    </source>
</evidence>
<dbReference type="eggNOG" id="COG0662">
    <property type="taxonomic scope" value="Bacteria"/>
</dbReference>
<name>D3VQU5_MYCAA</name>
<keyword evidence="1" id="KW-0472">Membrane</keyword>
<dbReference type="OrthoDB" id="398731at2"/>
<dbReference type="KEGG" id="mal:MAGa4800"/>